<dbReference type="EMBL" id="JANPWB010000011">
    <property type="protein sequence ID" value="KAJ1130654.1"/>
    <property type="molecule type" value="Genomic_DNA"/>
</dbReference>
<gene>
    <name evidence="2" type="ORF">NDU88_009005</name>
</gene>
<sequence length="107" mass="11357">MSNSCPGGGRLPMATSQLLHSQSLRPPSKGTRYQSNGRPSSAAQVRPGHQLSEPKYAAVYHAAAVQLPAASIPGFSAGHTACLHTRTYGMTDRSVQGRVMLIRAPRC</sequence>
<accession>A0AAV7PUT8</accession>
<dbReference type="AlphaFoldDB" id="A0AAV7PUT8"/>
<feature type="compositionally biased region" description="Gly residues" evidence="1">
    <location>
        <begin position="1"/>
        <end position="10"/>
    </location>
</feature>
<comment type="caution">
    <text evidence="2">The sequence shown here is derived from an EMBL/GenBank/DDBJ whole genome shotgun (WGS) entry which is preliminary data.</text>
</comment>
<evidence type="ECO:0000256" key="1">
    <source>
        <dbReference type="SAM" id="MobiDB-lite"/>
    </source>
</evidence>
<feature type="compositionally biased region" description="Polar residues" evidence="1">
    <location>
        <begin position="14"/>
        <end position="43"/>
    </location>
</feature>
<reference evidence="2" key="1">
    <citation type="journal article" date="2022" name="bioRxiv">
        <title>Sequencing and chromosome-scale assembly of the giantPleurodeles waltlgenome.</title>
        <authorList>
            <person name="Brown T."/>
            <person name="Elewa A."/>
            <person name="Iarovenko S."/>
            <person name="Subramanian E."/>
            <person name="Araus A.J."/>
            <person name="Petzold A."/>
            <person name="Susuki M."/>
            <person name="Suzuki K.-i.T."/>
            <person name="Hayashi T."/>
            <person name="Toyoda A."/>
            <person name="Oliveira C."/>
            <person name="Osipova E."/>
            <person name="Leigh N.D."/>
            <person name="Simon A."/>
            <person name="Yun M.H."/>
        </authorList>
    </citation>
    <scope>NUCLEOTIDE SEQUENCE</scope>
    <source>
        <strain evidence="2">20211129_DDA</strain>
        <tissue evidence="2">Liver</tissue>
    </source>
</reference>
<dbReference type="Proteomes" id="UP001066276">
    <property type="component" value="Chromosome 7"/>
</dbReference>
<proteinExistence type="predicted"/>
<protein>
    <submittedName>
        <fullName evidence="2">Uncharacterized protein</fullName>
    </submittedName>
</protein>
<name>A0AAV7PUT8_PLEWA</name>
<evidence type="ECO:0000313" key="2">
    <source>
        <dbReference type="EMBL" id="KAJ1130654.1"/>
    </source>
</evidence>
<evidence type="ECO:0000313" key="3">
    <source>
        <dbReference type="Proteomes" id="UP001066276"/>
    </source>
</evidence>
<keyword evidence="3" id="KW-1185">Reference proteome</keyword>
<feature type="region of interest" description="Disordered" evidence="1">
    <location>
        <begin position="1"/>
        <end position="50"/>
    </location>
</feature>
<organism evidence="2 3">
    <name type="scientific">Pleurodeles waltl</name>
    <name type="common">Iberian ribbed newt</name>
    <dbReference type="NCBI Taxonomy" id="8319"/>
    <lineage>
        <taxon>Eukaryota</taxon>
        <taxon>Metazoa</taxon>
        <taxon>Chordata</taxon>
        <taxon>Craniata</taxon>
        <taxon>Vertebrata</taxon>
        <taxon>Euteleostomi</taxon>
        <taxon>Amphibia</taxon>
        <taxon>Batrachia</taxon>
        <taxon>Caudata</taxon>
        <taxon>Salamandroidea</taxon>
        <taxon>Salamandridae</taxon>
        <taxon>Pleurodelinae</taxon>
        <taxon>Pleurodeles</taxon>
    </lineage>
</organism>